<dbReference type="Gene3D" id="1.10.645.10">
    <property type="entry name" value="Cytochrome-c3 Hydrogenase, chain B"/>
    <property type="match status" value="1"/>
</dbReference>
<dbReference type="AlphaFoldDB" id="A0A181CC72"/>
<dbReference type="InterPro" id="IPR052197">
    <property type="entry name" value="ComplexI_49kDa-like"/>
</dbReference>
<dbReference type="EMBL" id="CP050139">
    <property type="protein sequence ID" value="QIP35889.1"/>
    <property type="molecule type" value="Genomic_DNA"/>
</dbReference>
<dbReference type="GO" id="GO:0048038">
    <property type="term" value="F:quinone binding"/>
    <property type="evidence" value="ECO:0007669"/>
    <property type="project" value="InterPro"/>
</dbReference>
<dbReference type="RefSeq" id="WP_007399713.1">
    <property type="nucleotide sequence ID" value="NZ_CALMTF010000078.1"/>
</dbReference>
<organism evidence="2 3">
    <name type="scientific">Komagataeibacter rhaeticus</name>
    <dbReference type="NCBI Taxonomy" id="215221"/>
    <lineage>
        <taxon>Bacteria</taxon>
        <taxon>Pseudomonadati</taxon>
        <taxon>Pseudomonadota</taxon>
        <taxon>Alphaproteobacteria</taxon>
        <taxon>Acetobacterales</taxon>
        <taxon>Acetobacteraceae</taxon>
        <taxon>Komagataeibacter</taxon>
    </lineage>
</organism>
<reference evidence="2 3" key="1">
    <citation type="submission" date="2020-03" db="EMBL/GenBank/DDBJ databases">
        <title>Isolation of cellulose-producing strains, genome characterization and application of the synthesized cellulose films as an economical and sustainable material for piezoelectric sensor construction.</title>
        <authorList>
            <person name="Mangayil R.K."/>
        </authorList>
    </citation>
    <scope>NUCLEOTIDE SEQUENCE [LARGE SCALE GENOMIC DNA]</scope>
    <source>
        <strain evidence="2 3">ENS 9a1a</strain>
    </source>
</reference>
<dbReference type="GO" id="GO:0016651">
    <property type="term" value="F:oxidoreductase activity, acting on NAD(P)H"/>
    <property type="evidence" value="ECO:0007669"/>
    <property type="project" value="InterPro"/>
</dbReference>
<dbReference type="GO" id="GO:0051287">
    <property type="term" value="F:NAD binding"/>
    <property type="evidence" value="ECO:0007669"/>
    <property type="project" value="InterPro"/>
</dbReference>
<evidence type="ECO:0000313" key="2">
    <source>
        <dbReference type="EMBL" id="QIP35889.1"/>
    </source>
</evidence>
<dbReference type="InterPro" id="IPR029014">
    <property type="entry name" value="NiFe-Hase_large"/>
</dbReference>
<dbReference type="GeneID" id="85022643"/>
<accession>A0A181CC72</accession>
<dbReference type="InterPro" id="IPR001135">
    <property type="entry name" value="NADH_Q_OxRdtase_suD"/>
</dbReference>
<dbReference type="InterPro" id="IPR037232">
    <property type="entry name" value="NADH_quin_OxRdtase_su_C/D-like"/>
</dbReference>
<dbReference type="KEGG" id="kre:GWK63_10775"/>
<protein>
    <submittedName>
        <fullName evidence="2">NADH-quinone oxidoreductase</fullName>
    </submittedName>
</protein>
<evidence type="ECO:0000256" key="1">
    <source>
        <dbReference type="ARBA" id="ARBA00023002"/>
    </source>
</evidence>
<dbReference type="PANTHER" id="PTHR43485">
    <property type="entry name" value="HYDROGENASE-4 COMPONENT G"/>
    <property type="match status" value="1"/>
</dbReference>
<dbReference type="Proteomes" id="UP000502533">
    <property type="component" value="Chromosome"/>
</dbReference>
<proteinExistence type="predicted"/>
<dbReference type="Pfam" id="PF00346">
    <property type="entry name" value="Complex1_49kDa"/>
    <property type="match status" value="1"/>
</dbReference>
<dbReference type="SUPFAM" id="SSF56762">
    <property type="entry name" value="HydB/Nqo4-like"/>
    <property type="match status" value="1"/>
</dbReference>
<evidence type="ECO:0000313" key="3">
    <source>
        <dbReference type="Proteomes" id="UP000502533"/>
    </source>
</evidence>
<sequence>MTLRGLVGAGRPAACAGRFELGADGWRMMVEALPRSTARLCGLWSDGMQVHALFHDGPGPFMASVAVPEGRYLALSPARPGAEAHERMLHDLWGIEAMGAVGTAPWLDQGQWGVTWPLRERAPPAPPPPEGVEFIDGAAMERAGGTMLGHGPAEGGFHAPLHLRLGLPGEGITQVRPRMGYAHRGLCARMRGNTLAGGARLAARIDAGATVAHQLAFARAVAAASGVDTSCPLAIFPAELERVATHLDSVAQMAELQADGRLANLAATLLEHVRQLGHAVYGHRLLFDVVPRRDAAAPAPEMMAALHEGCATLRRLFWRPRGLATQLLGRGVLSAGAARQWGIGGCVGRASGIEADLRAQDPAYAPGWLTPPPRSEGDMTARLSTRLHELGESVRILGNAGVMPDPPVPAQCVDGEGLGMAEGPAGPVWHWLRVEDGRIAAWWCGDPSLAQIQALPAILHGAVYEDVEPILTSLGLSAAGADL</sequence>
<gene>
    <name evidence="2" type="ORF">GWK63_10775</name>
</gene>
<dbReference type="SUPFAM" id="SSF143243">
    <property type="entry name" value="Nqo5-like"/>
    <property type="match status" value="1"/>
</dbReference>
<name>A0A181CC72_9PROT</name>
<dbReference type="PANTHER" id="PTHR43485:SF1">
    <property type="entry name" value="FORMATE HYDROGENLYASE SUBUNIT 5-RELATED"/>
    <property type="match status" value="1"/>
</dbReference>
<keyword evidence="3" id="KW-1185">Reference proteome</keyword>
<keyword evidence="1" id="KW-0560">Oxidoreductase</keyword>